<keyword evidence="2 4" id="KW-0732">Signal</keyword>
<comment type="subcellular location">
    <subcellularLocation>
        <location evidence="1">Membrane</location>
        <topology evidence="1">Single-pass membrane protein</topology>
    </subcellularLocation>
</comment>
<dbReference type="GO" id="GO:0016020">
    <property type="term" value="C:membrane"/>
    <property type="evidence" value="ECO:0007669"/>
    <property type="project" value="UniProtKB-SubCell"/>
</dbReference>
<evidence type="ECO:0000256" key="4">
    <source>
        <dbReference type="SAM" id="SignalP"/>
    </source>
</evidence>
<organism evidence="6 7">
    <name type="scientific">Dorcoceras hygrometricum</name>
    <dbReference type="NCBI Taxonomy" id="472368"/>
    <lineage>
        <taxon>Eukaryota</taxon>
        <taxon>Viridiplantae</taxon>
        <taxon>Streptophyta</taxon>
        <taxon>Embryophyta</taxon>
        <taxon>Tracheophyta</taxon>
        <taxon>Spermatophyta</taxon>
        <taxon>Magnoliopsida</taxon>
        <taxon>eudicotyledons</taxon>
        <taxon>Gunneridae</taxon>
        <taxon>Pentapetalae</taxon>
        <taxon>asterids</taxon>
        <taxon>lamiids</taxon>
        <taxon>Lamiales</taxon>
        <taxon>Gesneriaceae</taxon>
        <taxon>Didymocarpoideae</taxon>
        <taxon>Trichosporeae</taxon>
        <taxon>Loxocarpinae</taxon>
        <taxon>Dorcoceras</taxon>
    </lineage>
</organism>
<keyword evidence="3" id="KW-0378">Hydrolase</keyword>
<dbReference type="AlphaFoldDB" id="A0A2Z7D3I7"/>
<dbReference type="Proteomes" id="UP000250235">
    <property type="component" value="Unassembled WGS sequence"/>
</dbReference>
<dbReference type="InterPro" id="IPR025287">
    <property type="entry name" value="WAK_GUB"/>
</dbReference>
<feature type="chain" id="PRO_5016373112" evidence="4">
    <location>
        <begin position="24"/>
        <end position="473"/>
    </location>
</feature>
<evidence type="ECO:0000256" key="2">
    <source>
        <dbReference type="ARBA" id="ARBA00022729"/>
    </source>
</evidence>
<gene>
    <name evidence="6" type="ORF">F511_07591</name>
</gene>
<reference evidence="6 7" key="1">
    <citation type="journal article" date="2015" name="Proc. Natl. Acad. Sci. U.S.A.">
        <title>The resurrection genome of Boea hygrometrica: A blueprint for survival of dehydration.</title>
        <authorList>
            <person name="Xiao L."/>
            <person name="Yang G."/>
            <person name="Zhang L."/>
            <person name="Yang X."/>
            <person name="Zhao S."/>
            <person name="Ji Z."/>
            <person name="Zhou Q."/>
            <person name="Hu M."/>
            <person name="Wang Y."/>
            <person name="Chen M."/>
            <person name="Xu Y."/>
            <person name="Jin H."/>
            <person name="Xiao X."/>
            <person name="Hu G."/>
            <person name="Bao F."/>
            <person name="Hu Y."/>
            <person name="Wan P."/>
            <person name="Li L."/>
            <person name="Deng X."/>
            <person name="Kuang T."/>
            <person name="Xiang C."/>
            <person name="Zhu J.K."/>
            <person name="Oliver M.J."/>
            <person name="He Y."/>
        </authorList>
    </citation>
    <scope>NUCLEOTIDE SEQUENCE [LARGE SCALE GENOMIC DNA]</scope>
    <source>
        <strain evidence="7">cv. XS01</strain>
    </source>
</reference>
<evidence type="ECO:0000259" key="5">
    <source>
        <dbReference type="Pfam" id="PF13947"/>
    </source>
</evidence>
<feature type="signal peptide" evidence="4">
    <location>
        <begin position="1"/>
        <end position="23"/>
    </location>
</feature>
<dbReference type="GO" id="GO:0030247">
    <property type="term" value="F:polysaccharide binding"/>
    <property type="evidence" value="ECO:0007669"/>
    <property type="project" value="InterPro"/>
</dbReference>
<dbReference type="Gene3D" id="3.40.50.1820">
    <property type="entry name" value="alpha/beta hydrolase"/>
    <property type="match status" value="1"/>
</dbReference>
<feature type="domain" description="Wall-associated receptor kinase galacturonan-binding" evidence="5">
    <location>
        <begin position="29"/>
        <end position="83"/>
    </location>
</feature>
<sequence length="473" mass="53655">MDISAILKLTFFLSLLTQSTSHADIHDCQPSVRQPFQIQSKHCGLPGFKLFCKHNQTIINFPNYGDLLVKSISYDTKRLNLIDPNNCVHEVFLNLNLSETPFRYYHVLKQYKYINCSSKIPIPLVEFVPCLSSDSTHSYVYTVELSFLVPGYCKTVKSVGIPFSYSSYLSDNSFGLGLTWDSTGENAKIKALGIQTFFKASGKITALILMVGILLYAKIPQRCMELSGKKIEGKLEADIISQGQYEALNPPKDEDRNLTGLFCIIVDNLIRSEIYSDYIQTHLAPSGYLKLPNNIAGYLSKCRFLPKLNNELPGERNSTYKERFSSLKKLVLIMFEHDTVLIPKETAWFGYYPDGSFDPVLPPQQTKLYMEDWIGLKSLDDAGRVEYVKVPGNHLGIAKADMKKYIVPYLEDDMSKDHRVFAATDEKHDTEDVINFDQPSTDRVPEVVGLSSYRWPLTIKNFFGEMLGVTLDE</sequence>
<protein>
    <submittedName>
        <fullName evidence="6">Palmitoyl-protein thioesterase 1</fullName>
    </submittedName>
</protein>
<evidence type="ECO:0000313" key="6">
    <source>
        <dbReference type="EMBL" id="KZV53297.1"/>
    </source>
</evidence>
<dbReference type="GO" id="GO:0016790">
    <property type="term" value="F:thiolester hydrolase activity"/>
    <property type="evidence" value="ECO:0007669"/>
    <property type="project" value="TreeGrafter"/>
</dbReference>
<dbReference type="OrthoDB" id="1641101at2759"/>
<keyword evidence="7" id="KW-1185">Reference proteome</keyword>
<name>A0A2Z7D3I7_9LAMI</name>
<evidence type="ECO:0000313" key="7">
    <source>
        <dbReference type="Proteomes" id="UP000250235"/>
    </source>
</evidence>
<evidence type="ECO:0000256" key="3">
    <source>
        <dbReference type="ARBA" id="ARBA00022801"/>
    </source>
</evidence>
<evidence type="ECO:0000256" key="1">
    <source>
        <dbReference type="ARBA" id="ARBA00004167"/>
    </source>
</evidence>
<dbReference type="SUPFAM" id="SSF53474">
    <property type="entry name" value="alpha/beta-Hydrolases"/>
    <property type="match status" value="1"/>
</dbReference>
<dbReference type="PANTHER" id="PTHR11247">
    <property type="entry name" value="PALMITOYL-PROTEIN THIOESTERASE/DOLICHYLDIPHOSPHATASE 1"/>
    <property type="match status" value="1"/>
</dbReference>
<dbReference type="Pfam" id="PF02089">
    <property type="entry name" value="Palm_thioest"/>
    <property type="match status" value="1"/>
</dbReference>
<dbReference type="InterPro" id="IPR029058">
    <property type="entry name" value="AB_hydrolase_fold"/>
</dbReference>
<accession>A0A2Z7D3I7</accession>
<dbReference type="EMBL" id="KQ990519">
    <property type="protein sequence ID" value="KZV53297.1"/>
    <property type="molecule type" value="Genomic_DNA"/>
</dbReference>
<proteinExistence type="predicted"/>
<dbReference type="Pfam" id="PF13947">
    <property type="entry name" value="GUB_WAK_bind"/>
    <property type="match status" value="1"/>
</dbReference>
<dbReference type="PANTHER" id="PTHR11247:SF8">
    <property type="entry name" value="PALMITOYL-PROTEIN THIOESTERASE 1"/>
    <property type="match status" value="1"/>
</dbReference>